<reference evidence="2" key="3">
    <citation type="submission" date="2023-01" db="EMBL/GenBank/DDBJ databases">
        <title>Human gut microbiome strain richness.</title>
        <authorList>
            <person name="Chen-Liaw A."/>
        </authorList>
    </citation>
    <scope>NUCLEOTIDE SEQUENCE</scope>
    <source>
        <strain evidence="2">D55st1_G4_D55t1_190419</strain>
    </source>
</reference>
<evidence type="ECO:0000313" key="3">
    <source>
        <dbReference type="EMBL" id="OUP60921.1"/>
    </source>
</evidence>
<reference evidence="4" key="1">
    <citation type="submission" date="2017-04" db="EMBL/GenBank/DDBJ databases">
        <title>Function of individual gut microbiota members based on whole genome sequencing of pure cultures obtained from chicken caecum.</title>
        <authorList>
            <person name="Medvecky M."/>
            <person name="Cejkova D."/>
            <person name="Polansky O."/>
            <person name="Karasova D."/>
            <person name="Kubasova T."/>
            <person name="Cizek A."/>
            <person name="Rychlik I."/>
        </authorList>
    </citation>
    <scope>NUCLEOTIDE SEQUENCE [LARGE SCALE GENOMIC DNA]</scope>
    <source>
        <strain evidence="4">An178</strain>
    </source>
</reference>
<evidence type="ECO:0000313" key="4">
    <source>
        <dbReference type="Proteomes" id="UP000195447"/>
    </source>
</evidence>
<dbReference type="Proteomes" id="UP001220658">
    <property type="component" value="Unassembled WGS sequence"/>
</dbReference>
<dbReference type="RefSeq" id="WP_015535616.1">
    <property type="nucleotide sequence ID" value="NZ_CALHAA010000002.1"/>
</dbReference>
<organism evidence="3 4">
    <name type="scientific">Faecalitalea cylindroides</name>
    <dbReference type="NCBI Taxonomy" id="39483"/>
    <lineage>
        <taxon>Bacteria</taxon>
        <taxon>Bacillati</taxon>
        <taxon>Bacillota</taxon>
        <taxon>Erysipelotrichia</taxon>
        <taxon>Erysipelotrichales</taxon>
        <taxon>Erysipelotrichaceae</taxon>
        <taxon>Faecalitalea</taxon>
    </lineage>
</organism>
<protein>
    <recommendedName>
        <fullName evidence="5">DUF4834 domain-containing protein</fullName>
    </recommendedName>
</protein>
<feature type="transmembrane region" description="Helical" evidence="1">
    <location>
        <begin position="6"/>
        <end position="37"/>
    </location>
</feature>
<evidence type="ECO:0000313" key="2">
    <source>
        <dbReference type="EMBL" id="MDC0827850.1"/>
    </source>
</evidence>
<keyword evidence="1" id="KW-0812">Transmembrane</keyword>
<dbReference type="EMBL" id="JAQNCK010000007">
    <property type="protein sequence ID" value="MDC0827850.1"/>
    <property type="molecule type" value="Genomic_DNA"/>
</dbReference>
<evidence type="ECO:0000256" key="1">
    <source>
        <dbReference type="SAM" id="Phobius"/>
    </source>
</evidence>
<comment type="caution">
    <text evidence="3">The sequence shown here is derived from an EMBL/GenBank/DDBJ whole genome shotgun (WGS) entry which is preliminary data.</text>
</comment>
<dbReference type="Proteomes" id="UP000195447">
    <property type="component" value="Unassembled WGS sequence"/>
</dbReference>
<accession>A0A1Y3VPJ4</accession>
<keyword evidence="1" id="KW-0472">Membrane</keyword>
<evidence type="ECO:0008006" key="5">
    <source>
        <dbReference type="Google" id="ProtNLM"/>
    </source>
</evidence>
<proteinExistence type="predicted"/>
<dbReference type="AlphaFoldDB" id="A0A1Y3VPJ4"/>
<keyword evidence="4" id="KW-1185">Reference proteome</keyword>
<keyword evidence="1" id="KW-1133">Transmembrane helix</keyword>
<name>A0A1Y3VPJ4_9FIRM</name>
<reference evidence="3" key="2">
    <citation type="journal article" date="2018" name="BMC Genomics">
        <title>Whole genome sequencing and function prediction of 133 gut anaerobes isolated from chicken caecum in pure cultures.</title>
        <authorList>
            <person name="Medvecky M."/>
            <person name="Cejkova D."/>
            <person name="Polansky O."/>
            <person name="Karasova D."/>
            <person name="Kubasova T."/>
            <person name="Cizek A."/>
            <person name="Rychlik I."/>
        </authorList>
    </citation>
    <scope>NUCLEOTIDE SEQUENCE</scope>
    <source>
        <strain evidence="3">An178</strain>
    </source>
</reference>
<dbReference type="EMBL" id="NFKM01000008">
    <property type="protein sequence ID" value="OUP60921.1"/>
    <property type="molecule type" value="Genomic_DNA"/>
</dbReference>
<dbReference type="GeneID" id="79875580"/>
<gene>
    <name evidence="3" type="ORF">B5F14_05060</name>
    <name evidence="2" type="ORF">POG00_03900</name>
</gene>
<sequence length="90" mass="10764">MNLFFYFIVILIIFILIGYILPFLAPILLFFLVLGVLRSFFQGRKHYDDYEDNTYYEDIHNQSDYTYTNPPKHDAIDVEYTEHEDNGDAQ</sequence>